<dbReference type="EMBL" id="MNAD01000777">
    <property type="protein sequence ID" value="OJT10400.1"/>
    <property type="molecule type" value="Genomic_DNA"/>
</dbReference>
<sequence>MQSPIWDVGSPRSLALARQHIDECIHGHEHCKSLAFPSPGPQLPSRVLDCTDPARPRLFSGTGGLRGEYLALSYVWGGDQVHKTTTSNISAYEAGIALSILPSTIRDAIYITNKLGFRWLWVDSLCILQDSDEDKLHEIGRMHHIYRYAHLTIVAASANSASEGFLPGRSPPHPHRRNGPFSLPFISPPHSPTPLESREDGSVARLRVGTVSVTLRPKHHDIFFGKPYIEELGCMATRAWCMQEFLLSPRSLIFTQTSGLLLFRCRTGTHPVGDPCRTHLKHVRDPPELPYSLFLHDPPAAEPGSQEWRDAHVAWIDIVEDYSLRMASDESDKLVACAAIAEQFHCVLRCDYLAGLWRSHTLLIHLLWHANTNETDSGPIQVGYQYYARPTVYRAPSWSWAAIEGAVSFLNTRPFLGFEDPRNLALAEVVECWVTLEDAALPFGRVTDGALVLRGMPIPCRGGSAKRLYQDCWCLFWSMPLPSFEQAQCRQWGCGPSVNSDETDTVRVYSTEVGREDCVQVTLDYKADELPGTVWVVPFEHRRPQTVDSTIHGIVLEVAPSSTSSSSEFQPKRTRYRRIGYFLQRISAARRADLEHPLWGPLTRAVKGGEPPWMDIEIV</sequence>
<evidence type="ECO:0000259" key="1">
    <source>
        <dbReference type="Pfam" id="PF06985"/>
    </source>
</evidence>
<dbReference type="PANTHER" id="PTHR33112">
    <property type="entry name" value="DOMAIN PROTEIN, PUTATIVE-RELATED"/>
    <property type="match status" value="1"/>
</dbReference>
<dbReference type="Pfam" id="PF06985">
    <property type="entry name" value="HET"/>
    <property type="match status" value="1"/>
</dbReference>
<comment type="caution">
    <text evidence="2">The sequence shown here is derived from an EMBL/GenBank/DDBJ whole genome shotgun (WGS) entry which is preliminary data.</text>
</comment>
<keyword evidence="3" id="KW-1185">Reference proteome</keyword>
<accession>A0A1M2VS72</accession>
<gene>
    <name evidence="2" type="ORF">TRAPUB_13092</name>
</gene>
<dbReference type="PANTHER" id="PTHR33112:SF16">
    <property type="entry name" value="HETEROKARYON INCOMPATIBILITY DOMAIN-CONTAINING PROTEIN"/>
    <property type="match status" value="1"/>
</dbReference>
<organism evidence="2 3">
    <name type="scientific">Trametes pubescens</name>
    <name type="common">White-rot fungus</name>
    <dbReference type="NCBI Taxonomy" id="154538"/>
    <lineage>
        <taxon>Eukaryota</taxon>
        <taxon>Fungi</taxon>
        <taxon>Dikarya</taxon>
        <taxon>Basidiomycota</taxon>
        <taxon>Agaricomycotina</taxon>
        <taxon>Agaricomycetes</taxon>
        <taxon>Polyporales</taxon>
        <taxon>Polyporaceae</taxon>
        <taxon>Trametes</taxon>
    </lineage>
</organism>
<dbReference type="OMA" id="LLWHANT"/>
<dbReference type="AlphaFoldDB" id="A0A1M2VS72"/>
<protein>
    <recommendedName>
        <fullName evidence="1">Heterokaryon incompatibility domain-containing protein</fullName>
    </recommendedName>
</protein>
<evidence type="ECO:0000313" key="3">
    <source>
        <dbReference type="Proteomes" id="UP000184267"/>
    </source>
</evidence>
<dbReference type="InterPro" id="IPR010730">
    <property type="entry name" value="HET"/>
</dbReference>
<proteinExistence type="predicted"/>
<dbReference type="STRING" id="154538.A0A1M2VS72"/>
<name>A0A1M2VS72_TRAPU</name>
<evidence type="ECO:0000313" key="2">
    <source>
        <dbReference type="EMBL" id="OJT10400.1"/>
    </source>
</evidence>
<reference evidence="2 3" key="1">
    <citation type="submission" date="2016-10" db="EMBL/GenBank/DDBJ databases">
        <title>Genome sequence of the basidiomycete white-rot fungus Trametes pubescens.</title>
        <authorList>
            <person name="Makela M.R."/>
            <person name="Granchi Z."/>
            <person name="Peng M."/>
            <person name="De Vries R.P."/>
            <person name="Grigoriev I."/>
            <person name="Riley R."/>
            <person name="Hilden K."/>
        </authorList>
    </citation>
    <scope>NUCLEOTIDE SEQUENCE [LARGE SCALE GENOMIC DNA]</scope>
    <source>
        <strain evidence="2 3">FBCC735</strain>
    </source>
</reference>
<dbReference type="Proteomes" id="UP000184267">
    <property type="component" value="Unassembled WGS sequence"/>
</dbReference>
<feature type="domain" description="Heterokaryon incompatibility" evidence="1">
    <location>
        <begin position="69"/>
        <end position="174"/>
    </location>
</feature>
<dbReference type="OrthoDB" id="5125733at2759"/>